<proteinExistence type="predicted"/>
<evidence type="ECO:0000313" key="1">
    <source>
        <dbReference type="EMBL" id="KAJ1180909.1"/>
    </source>
</evidence>
<sequence length="126" mass="13974">MALQDLSSDSLENRRDTARERSLAITKAAVPYVSALTLQGTLRGSKFTTAAELTLWMEAVVMTVRDLNEAGALLRNEALSEAMGLPHRQRLLHCSLVGALQRWWGEVTSEPPMHRIIQYLHGMGMG</sequence>
<comment type="caution">
    <text evidence="1">The sequence shown here is derived from an EMBL/GenBank/DDBJ whole genome shotgun (WGS) entry which is preliminary data.</text>
</comment>
<organism evidence="1 2">
    <name type="scientific">Pleurodeles waltl</name>
    <name type="common">Iberian ribbed newt</name>
    <dbReference type="NCBI Taxonomy" id="8319"/>
    <lineage>
        <taxon>Eukaryota</taxon>
        <taxon>Metazoa</taxon>
        <taxon>Chordata</taxon>
        <taxon>Craniata</taxon>
        <taxon>Vertebrata</taxon>
        <taxon>Euteleostomi</taxon>
        <taxon>Amphibia</taxon>
        <taxon>Batrachia</taxon>
        <taxon>Caudata</taxon>
        <taxon>Salamandroidea</taxon>
        <taxon>Salamandridae</taxon>
        <taxon>Pleurodelinae</taxon>
        <taxon>Pleurodeles</taxon>
    </lineage>
</organism>
<dbReference type="Proteomes" id="UP001066276">
    <property type="component" value="Chromosome 3_2"/>
</dbReference>
<accession>A0AAV7TYL1</accession>
<keyword evidence="2" id="KW-1185">Reference proteome</keyword>
<dbReference type="AlphaFoldDB" id="A0AAV7TYL1"/>
<protein>
    <submittedName>
        <fullName evidence="1">Uncharacterized protein</fullName>
    </submittedName>
</protein>
<reference evidence="1" key="1">
    <citation type="journal article" date="2022" name="bioRxiv">
        <title>Sequencing and chromosome-scale assembly of the giantPleurodeles waltlgenome.</title>
        <authorList>
            <person name="Brown T."/>
            <person name="Elewa A."/>
            <person name="Iarovenko S."/>
            <person name="Subramanian E."/>
            <person name="Araus A.J."/>
            <person name="Petzold A."/>
            <person name="Susuki M."/>
            <person name="Suzuki K.-i.T."/>
            <person name="Hayashi T."/>
            <person name="Toyoda A."/>
            <person name="Oliveira C."/>
            <person name="Osipova E."/>
            <person name="Leigh N.D."/>
            <person name="Simon A."/>
            <person name="Yun M.H."/>
        </authorList>
    </citation>
    <scope>NUCLEOTIDE SEQUENCE</scope>
    <source>
        <strain evidence="1">20211129_DDA</strain>
        <tissue evidence="1">Liver</tissue>
    </source>
</reference>
<evidence type="ECO:0000313" key="2">
    <source>
        <dbReference type="Proteomes" id="UP001066276"/>
    </source>
</evidence>
<gene>
    <name evidence="1" type="ORF">NDU88_006120</name>
</gene>
<dbReference type="EMBL" id="JANPWB010000006">
    <property type="protein sequence ID" value="KAJ1180909.1"/>
    <property type="molecule type" value="Genomic_DNA"/>
</dbReference>
<name>A0AAV7TYL1_PLEWA</name>